<feature type="domain" description="CAAX prenyl protease 2/Lysostaphin resistance protein A-like" evidence="3">
    <location>
        <begin position="516"/>
        <end position="603"/>
    </location>
</feature>
<feature type="signal peptide" evidence="2">
    <location>
        <begin position="1"/>
        <end position="24"/>
    </location>
</feature>
<evidence type="ECO:0000256" key="1">
    <source>
        <dbReference type="SAM" id="Phobius"/>
    </source>
</evidence>
<dbReference type="Pfam" id="PF02517">
    <property type="entry name" value="Rce1-like"/>
    <property type="match status" value="1"/>
</dbReference>
<feature type="transmembrane region" description="Helical" evidence="1">
    <location>
        <begin position="590"/>
        <end position="612"/>
    </location>
</feature>
<reference evidence="5" key="1">
    <citation type="submission" date="2016-10" db="EMBL/GenBank/DDBJ databases">
        <authorList>
            <person name="Varghese N."/>
            <person name="Submissions S."/>
        </authorList>
    </citation>
    <scope>NUCLEOTIDE SEQUENCE [LARGE SCALE GENOMIC DNA]</scope>
    <source>
        <strain evidence="5">UNC178MFTsu3.1</strain>
    </source>
</reference>
<name>A0A1I2J326_9GAMM</name>
<dbReference type="GO" id="GO:0004175">
    <property type="term" value="F:endopeptidase activity"/>
    <property type="evidence" value="ECO:0007669"/>
    <property type="project" value="UniProtKB-ARBA"/>
</dbReference>
<dbReference type="PANTHER" id="PTHR43592:SF15">
    <property type="entry name" value="CAAX AMINO TERMINAL PROTEASE FAMILY PROTEIN"/>
    <property type="match status" value="1"/>
</dbReference>
<dbReference type="Proteomes" id="UP000199477">
    <property type="component" value="Unassembled WGS sequence"/>
</dbReference>
<dbReference type="PANTHER" id="PTHR43592">
    <property type="entry name" value="CAAX AMINO TERMINAL PROTEASE"/>
    <property type="match status" value="1"/>
</dbReference>
<gene>
    <name evidence="4" type="ORF">SAMN02799615_03787</name>
</gene>
<dbReference type="STRING" id="500610.SAMN02799615_03787"/>
<feature type="transmembrane region" description="Helical" evidence="1">
    <location>
        <begin position="428"/>
        <end position="450"/>
    </location>
</feature>
<evidence type="ECO:0000313" key="5">
    <source>
        <dbReference type="Proteomes" id="UP000199477"/>
    </source>
</evidence>
<feature type="transmembrane region" description="Helical" evidence="1">
    <location>
        <begin position="342"/>
        <end position="364"/>
    </location>
</feature>
<feature type="transmembrane region" description="Helical" evidence="1">
    <location>
        <begin position="505"/>
        <end position="526"/>
    </location>
</feature>
<organism evidence="4 5">
    <name type="scientific">Dyella marensis</name>
    <dbReference type="NCBI Taxonomy" id="500610"/>
    <lineage>
        <taxon>Bacteria</taxon>
        <taxon>Pseudomonadati</taxon>
        <taxon>Pseudomonadota</taxon>
        <taxon>Gammaproteobacteria</taxon>
        <taxon>Lysobacterales</taxon>
        <taxon>Rhodanobacteraceae</taxon>
        <taxon>Dyella</taxon>
    </lineage>
</organism>
<dbReference type="EMBL" id="FONH01000020">
    <property type="protein sequence ID" value="SFF48273.1"/>
    <property type="molecule type" value="Genomic_DNA"/>
</dbReference>
<keyword evidence="1" id="KW-0812">Transmembrane</keyword>
<accession>A0A1I2J326</accession>
<sequence length="613" mass="66109">MIAARRVRAWLAAACLAAALPCAANDDVSIAAEVLRTPSRAFEQVSDRQQLAYVKLLGAYAREETAHPADVALVIARCDFVAMFADSEEVTWAEDAQNDYQACQKQLADRFQGDAEANLYVAEHRYGKESLEFANGLLPASDRWTPKQRARLHAVLARGHTAAKQTKLAGEEALAAVRLDPGSDQLVTALRYLCDTGHQADAEAMLASAPPPAERSWLETQRVRLAADKLSPAAALTELRRAEQAKAPIDAWLKARVYLLAGMPAEAADALSHIKVQPAYQNPEQFKLRMEIAAARKDGKAAETALHEWFGKTGITMPLLVAYGKWLTGDPRQLFSISLAPLALALLATLLFLACMPGLLAFPAHYRGTVRARLNKPTLSLFEPIGLRHMWWGLGAFLVASAAVPMLWAGDSLPALEGARSMLAGEQATVFTLYLATVLAGAALLACVAWRLPWRAWAGDQGLKAAVVTVLVWSVLKILVVWALAHAPHTAAPAQVNSHDRVVATLILAAHHVGGPALALALIAVLVPLYEELVFRGFILGGLARHISFGWANAWQALLFAVLHFDAQHFVFYLAIGLLAGWLVRRTRGLGASIALHAANNAVACVAILLSMG</sequence>
<protein>
    <recommendedName>
        <fullName evidence="3">CAAX prenyl protease 2/Lysostaphin resistance protein A-like domain-containing protein</fullName>
    </recommendedName>
</protein>
<evidence type="ECO:0000313" key="4">
    <source>
        <dbReference type="EMBL" id="SFF48273.1"/>
    </source>
</evidence>
<dbReference type="AlphaFoldDB" id="A0A1I2J326"/>
<keyword evidence="1" id="KW-1133">Transmembrane helix</keyword>
<feature type="transmembrane region" description="Helical" evidence="1">
    <location>
        <begin position="558"/>
        <end position="583"/>
    </location>
</feature>
<keyword evidence="2" id="KW-0732">Signal</keyword>
<feature type="transmembrane region" description="Helical" evidence="1">
    <location>
        <begin position="533"/>
        <end position="552"/>
    </location>
</feature>
<feature type="transmembrane region" description="Helical" evidence="1">
    <location>
        <begin position="385"/>
        <end position="408"/>
    </location>
</feature>
<keyword evidence="1" id="KW-0472">Membrane</keyword>
<feature type="transmembrane region" description="Helical" evidence="1">
    <location>
        <begin position="462"/>
        <end position="485"/>
    </location>
</feature>
<dbReference type="RefSeq" id="WP_051548812.1">
    <property type="nucleotide sequence ID" value="NZ_FONH01000020.1"/>
</dbReference>
<keyword evidence="5" id="KW-1185">Reference proteome</keyword>
<dbReference type="InterPro" id="IPR003675">
    <property type="entry name" value="Rce1/LyrA-like_dom"/>
</dbReference>
<proteinExistence type="predicted"/>
<dbReference type="GO" id="GO:0080120">
    <property type="term" value="P:CAAX-box protein maturation"/>
    <property type="evidence" value="ECO:0007669"/>
    <property type="project" value="UniProtKB-ARBA"/>
</dbReference>
<evidence type="ECO:0000259" key="3">
    <source>
        <dbReference type="Pfam" id="PF02517"/>
    </source>
</evidence>
<evidence type="ECO:0000256" key="2">
    <source>
        <dbReference type="SAM" id="SignalP"/>
    </source>
</evidence>
<feature type="chain" id="PRO_5011572189" description="CAAX prenyl protease 2/Lysostaphin resistance protein A-like domain-containing protein" evidence="2">
    <location>
        <begin position="25"/>
        <end position="613"/>
    </location>
</feature>